<protein>
    <submittedName>
        <fullName evidence="1">Uncharacterized protein</fullName>
    </submittedName>
</protein>
<dbReference type="AlphaFoldDB" id="A0A645E865"/>
<gene>
    <name evidence="1" type="ORF">SDC9_144591</name>
</gene>
<dbReference type="Gene3D" id="3.40.50.300">
    <property type="entry name" value="P-loop containing nucleotide triphosphate hydrolases"/>
    <property type="match status" value="1"/>
</dbReference>
<proteinExistence type="predicted"/>
<sequence length="140" mass="16435">MDDFFLRPEQRTKTRLTEPGGNVDWERFQEEVLSPLTRGETIRYRRYNCHIQTVEAPKTIVPRALNIVEGVYSMRPELAPAYDLSAFLSVSPKLQHIRIEKRNDPDMQAMFFVLWIPLENSYFDALDVRSRCDLILESDV</sequence>
<organism evidence="1">
    <name type="scientific">bioreactor metagenome</name>
    <dbReference type="NCBI Taxonomy" id="1076179"/>
    <lineage>
        <taxon>unclassified sequences</taxon>
        <taxon>metagenomes</taxon>
        <taxon>ecological metagenomes</taxon>
    </lineage>
</organism>
<dbReference type="InterPro" id="IPR027417">
    <property type="entry name" value="P-loop_NTPase"/>
</dbReference>
<evidence type="ECO:0000313" key="1">
    <source>
        <dbReference type="EMBL" id="MPM97418.1"/>
    </source>
</evidence>
<dbReference type="EMBL" id="VSSQ01043700">
    <property type="protein sequence ID" value="MPM97418.1"/>
    <property type="molecule type" value="Genomic_DNA"/>
</dbReference>
<name>A0A645E865_9ZZZZ</name>
<comment type="caution">
    <text evidence="1">The sequence shown here is derived from an EMBL/GenBank/DDBJ whole genome shotgun (WGS) entry which is preliminary data.</text>
</comment>
<reference evidence="1" key="1">
    <citation type="submission" date="2019-08" db="EMBL/GenBank/DDBJ databases">
        <authorList>
            <person name="Kucharzyk K."/>
            <person name="Murdoch R.W."/>
            <person name="Higgins S."/>
            <person name="Loffler F."/>
        </authorList>
    </citation>
    <scope>NUCLEOTIDE SEQUENCE</scope>
</reference>
<accession>A0A645E865</accession>